<dbReference type="EMBL" id="JBHUFF010000006">
    <property type="protein sequence ID" value="MFD1798510.1"/>
    <property type="molecule type" value="Genomic_DNA"/>
</dbReference>
<keyword evidence="2" id="KW-1133">Transmembrane helix</keyword>
<evidence type="ECO:0000313" key="4">
    <source>
        <dbReference type="Proteomes" id="UP001597285"/>
    </source>
</evidence>
<dbReference type="Proteomes" id="UP001597285">
    <property type="component" value="Unassembled WGS sequence"/>
</dbReference>
<evidence type="ECO:0000313" key="3">
    <source>
        <dbReference type="EMBL" id="MFD1798510.1"/>
    </source>
</evidence>
<organism evidence="3 4">
    <name type="scientific">Carnobacterium antarcticum</name>
    <dbReference type="NCBI Taxonomy" id="2126436"/>
    <lineage>
        <taxon>Bacteria</taxon>
        <taxon>Bacillati</taxon>
        <taxon>Bacillota</taxon>
        <taxon>Bacilli</taxon>
        <taxon>Lactobacillales</taxon>
        <taxon>Carnobacteriaceae</taxon>
        <taxon>Carnobacterium</taxon>
    </lineage>
</organism>
<feature type="transmembrane region" description="Helical" evidence="2">
    <location>
        <begin position="101"/>
        <end position="120"/>
    </location>
</feature>
<keyword evidence="2" id="KW-0472">Membrane</keyword>
<sequence>MGRGGGSRGGGSSGGSRGGGGSFGGNRGGAGRSSGGSGRGGGSFGGGGSSGRGSYGGNRGSGGPVFRPGPIFMPGRSRSYRRRPSYYGGGGGNSGCGCGTILAILFILFVLFSLFGSFMFSSSGSPSSSNDISKSTIEREPLDKGAVNETAYFTDEAGWISNQTELTKGLKYFYDKTGVQPHVYITDNINGSASLTNEEMSNFSRELYDQLFTDEAHLLLVFYEPVPDQYMDYYVTGTQAKSVIDTEAGDILLDYIDRYYYEDLSDEAFFSKSFHDAADRIMEVTRSPWITVFIVIGSVVLIGLLFLWWQRSKKQKNLEAKQTEDILNTPLEKYGSTEAEELAKKYKDDNEKK</sequence>
<gene>
    <name evidence="3" type="ORF">ACFSBK_01365</name>
</gene>
<protein>
    <submittedName>
        <fullName evidence="3">TPM domain-containing protein</fullName>
    </submittedName>
</protein>
<feature type="compositionally biased region" description="Gly residues" evidence="1">
    <location>
        <begin position="1"/>
        <end position="63"/>
    </location>
</feature>
<feature type="region of interest" description="Disordered" evidence="1">
    <location>
        <begin position="1"/>
        <end position="78"/>
    </location>
</feature>
<dbReference type="Gene3D" id="3.10.310.50">
    <property type="match status" value="1"/>
</dbReference>
<keyword evidence="4" id="KW-1185">Reference proteome</keyword>
<name>A0ABW4NK51_9LACT</name>
<reference evidence="4" key="1">
    <citation type="journal article" date="2019" name="Int. J. Syst. Evol. Microbiol.">
        <title>The Global Catalogue of Microorganisms (GCM) 10K type strain sequencing project: providing services to taxonomists for standard genome sequencing and annotation.</title>
        <authorList>
            <consortium name="The Broad Institute Genomics Platform"/>
            <consortium name="The Broad Institute Genome Sequencing Center for Infectious Disease"/>
            <person name="Wu L."/>
            <person name="Ma J."/>
        </authorList>
    </citation>
    <scope>NUCLEOTIDE SEQUENCE [LARGE SCALE GENOMIC DNA]</scope>
    <source>
        <strain evidence="4">KCTC 42143</strain>
    </source>
</reference>
<feature type="transmembrane region" description="Helical" evidence="2">
    <location>
        <begin position="289"/>
        <end position="309"/>
    </location>
</feature>
<comment type="caution">
    <text evidence="3">The sequence shown here is derived from an EMBL/GenBank/DDBJ whole genome shotgun (WGS) entry which is preliminary data.</text>
</comment>
<evidence type="ECO:0000256" key="1">
    <source>
        <dbReference type="SAM" id="MobiDB-lite"/>
    </source>
</evidence>
<accession>A0ABW4NK51</accession>
<keyword evidence="2" id="KW-0812">Transmembrane</keyword>
<dbReference type="RefSeq" id="WP_058919604.1">
    <property type="nucleotide sequence ID" value="NZ_JBHSQC010000005.1"/>
</dbReference>
<evidence type="ECO:0000256" key="2">
    <source>
        <dbReference type="SAM" id="Phobius"/>
    </source>
</evidence>
<proteinExistence type="predicted"/>